<dbReference type="PANTHER" id="PTHR11552:SF147">
    <property type="entry name" value="CHOLINE DEHYDROGENASE, MITOCHONDRIAL"/>
    <property type="match status" value="1"/>
</dbReference>
<dbReference type="PROSITE" id="PS00623">
    <property type="entry name" value="GMC_OXRED_1"/>
    <property type="match status" value="1"/>
</dbReference>
<evidence type="ECO:0000256" key="4">
    <source>
        <dbReference type="ARBA" id="ARBA00022827"/>
    </source>
</evidence>
<keyword evidence="10" id="KW-1185">Reference proteome</keyword>
<evidence type="ECO:0000256" key="3">
    <source>
        <dbReference type="ARBA" id="ARBA00022630"/>
    </source>
</evidence>
<dbReference type="OrthoDB" id="9785276at2"/>
<evidence type="ECO:0000259" key="8">
    <source>
        <dbReference type="PROSITE" id="PS00624"/>
    </source>
</evidence>
<evidence type="ECO:0000256" key="5">
    <source>
        <dbReference type="PIRSR" id="PIRSR000137-2"/>
    </source>
</evidence>
<feature type="binding site" evidence="5">
    <location>
        <position position="82"/>
    </location>
    <ligand>
        <name>FAD</name>
        <dbReference type="ChEBI" id="CHEBI:57692"/>
    </ligand>
</feature>
<dbReference type="RefSeq" id="WP_093322718.1">
    <property type="nucleotide sequence ID" value="NZ_FOSZ01000002.1"/>
</dbReference>
<dbReference type="STRING" id="1280847.SAMN04488036_102591"/>
<dbReference type="AlphaFoldDB" id="A0A1I4CXR9"/>
<dbReference type="Gene3D" id="3.30.560.10">
    <property type="entry name" value="Glucose Oxidase, domain 3"/>
    <property type="match status" value="1"/>
</dbReference>
<dbReference type="InterPro" id="IPR000172">
    <property type="entry name" value="GMC_OxRdtase_N"/>
</dbReference>
<dbReference type="PANTHER" id="PTHR11552">
    <property type="entry name" value="GLUCOSE-METHANOL-CHOLINE GMC OXIDOREDUCTASE"/>
    <property type="match status" value="1"/>
</dbReference>
<feature type="domain" description="Glucose-methanol-choline oxidoreductase N-terminal" evidence="8">
    <location>
        <begin position="253"/>
        <end position="267"/>
    </location>
</feature>
<dbReference type="Pfam" id="PF05199">
    <property type="entry name" value="GMC_oxred_C"/>
    <property type="match status" value="1"/>
</dbReference>
<dbReference type="Gene3D" id="3.50.50.60">
    <property type="entry name" value="FAD/NAD(P)-binding domain"/>
    <property type="match status" value="1"/>
</dbReference>
<keyword evidence="4 5" id="KW-0274">FAD</keyword>
<dbReference type="SUPFAM" id="SSF54373">
    <property type="entry name" value="FAD-linked reductases, C-terminal domain"/>
    <property type="match status" value="1"/>
</dbReference>
<comment type="similarity">
    <text evidence="2 6">Belongs to the GMC oxidoreductase family.</text>
</comment>
<dbReference type="InterPro" id="IPR036188">
    <property type="entry name" value="FAD/NAD-bd_sf"/>
</dbReference>
<proteinExistence type="inferred from homology"/>
<evidence type="ECO:0000313" key="10">
    <source>
        <dbReference type="Proteomes" id="UP000198851"/>
    </source>
</evidence>
<evidence type="ECO:0000259" key="7">
    <source>
        <dbReference type="PROSITE" id="PS00623"/>
    </source>
</evidence>
<dbReference type="GO" id="GO:0050660">
    <property type="term" value="F:flavin adenine dinucleotide binding"/>
    <property type="evidence" value="ECO:0007669"/>
    <property type="project" value="InterPro"/>
</dbReference>
<dbReference type="SUPFAM" id="SSF51905">
    <property type="entry name" value="FAD/NAD(P)-binding domain"/>
    <property type="match status" value="1"/>
</dbReference>
<dbReference type="PIRSF" id="PIRSF000137">
    <property type="entry name" value="Alcohol_oxidase"/>
    <property type="match status" value="1"/>
</dbReference>
<dbReference type="PROSITE" id="PS00624">
    <property type="entry name" value="GMC_OXRED_2"/>
    <property type="match status" value="1"/>
</dbReference>
<organism evidence="9 10">
    <name type="scientific">Shimia haliotis</name>
    <dbReference type="NCBI Taxonomy" id="1280847"/>
    <lineage>
        <taxon>Bacteria</taxon>
        <taxon>Pseudomonadati</taxon>
        <taxon>Pseudomonadota</taxon>
        <taxon>Alphaproteobacteria</taxon>
        <taxon>Rhodobacterales</taxon>
        <taxon>Roseobacteraceae</taxon>
    </lineage>
</organism>
<evidence type="ECO:0000256" key="6">
    <source>
        <dbReference type="RuleBase" id="RU003968"/>
    </source>
</evidence>
<dbReference type="InterPro" id="IPR007867">
    <property type="entry name" value="GMC_OxRtase_C"/>
</dbReference>
<dbReference type="Proteomes" id="UP000198851">
    <property type="component" value="Unassembled WGS sequence"/>
</dbReference>
<gene>
    <name evidence="9" type="ORF">SAMN04488036_102591</name>
</gene>
<name>A0A1I4CXR9_9RHOB</name>
<dbReference type="Pfam" id="PF00732">
    <property type="entry name" value="GMC_oxred_N"/>
    <property type="match status" value="1"/>
</dbReference>
<protein>
    <submittedName>
        <fullName evidence="9">Choline dehydrogenase</fullName>
    </submittedName>
</protein>
<dbReference type="InterPro" id="IPR012132">
    <property type="entry name" value="GMC_OxRdtase"/>
</dbReference>
<evidence type="ECO:0000313" key="9">
    <source>
        <dbReference type="EMBL" id="SFK86084.1"/>
    </source>
</evidence>
<sequence length="533" mass="58489">MEFDFIIVGAGSAGCALANRLSADGKHSVALIEAGPVDRNPWIHIPVGYFRTMGNPNTDWMYVTENDEGIAGRSISWPRGRVLGGSSSINGLLYVRGQPQDYNHWAQLGCIGWSWDNVLPLFRRSETWHGERSNDLRGTDGPLSVQNSRLSREIVDTWLEAAVAAGYRRTDDYNSEDQEGVGYFQLTMKGGRRCSSAVAYLNPAKRRTNLEILTDTQTERVLIEEGRAIGIRAFQNNQAIDIHARKEVILSAGAIGSPQILMLSGIGDPEDLQPHGINVRKDLKGVGKNLQDHLQARPVFKTNLSTINTEANNIFKQGMMAIQYALTQRGPMTMAASLGTGFLKTESHLETPDIQFHIQPWSADKPADGPHRFSAFTASVLQLRPESAGHLTLRSARMEDHPIIHPNYLATDLDCRTLVKGIQIARKISRTDPLSSHITEEHAPGAGIALEDEAATLEWARQTSVTIYHPTGTCKMGVDDMSVVDPKLRVRGIDGLRVADASIMPQIVSGNTNAPCIMIGEKAADLVLEDAMQ</sequence>
<feature type="domain" description="Glucose-methanol-choline oxidoreductase N-terminal" evidence="7">
    <location>
        <begin position="80"/>
        <end position="103"/>
    </location>
</feature>
<accession>A0A1I4CXR9</accession>
<comment type="cofactor">
    <cofactor evidence="1 5">
        <name>FAD</name>
        <dbReference type="ChEBI" id="CHEBI:57692"/>
    </cofactor>
</comment>
<evidence type="ECO:0000256" key="1">
    <source>
        <dbReference type="ARBA" id="ARBA00001974"/>
    </source>
</evidence>
<dbReference type="EMBL" id="FOSZ01000002">
    <property type="protein sequence ID" value="SFK86084.1"/>
    <property type="molecule type" value="Genomic_DNA"/>
</dbReference>
<evidence type="ECO:0000256" key="2">
    <source>
        <dbReference type="ARBA" id="ARBA00010790"/>
    </source>
</evidence>
<reference evidence="10" key="1">
    <citation type="submission" date="2016-10" db="EMBL/GenBank/DDBJ databases">
        <authorList>
            <person name="Varghese N."/>
            <person name="Submissions S."/>
        </authorList>
    </citation>
    <scope>NUCLEOTIDE SEQUENCE [LARGE SCALE GENOMIC DNA]</scope>
    <source>
        <strain evidence="10">DSM 28453</strain>
    </source>
</reference>
<keyword evidence="3 6" id="KW-0285">Flavoprotein</keyword>
<dbReference type="GO" id="GO:0016614">
    <property type="term" value="F:oxidoreductase activity, acting on CH-OH group of donors"/>
    <property type="evidence" value="ECO:0007669"/>
    <property type="project" value="InterPro"/>
</dbReference>